<organism evidence="1 2">
    <name type="scientific">Melastoma candidum</name>
    <dbReference type="NCBI Taxonomy" id="119954"/>
    <lineage>
        <taxon>Eukaryota</taxon>
        <taxon>Viridiplantae</taxon>
        <taxon>Streptophyta</taxon>
        <taxon>Embryophyta</taxon>
        <taxon>Tracheophyta</taxon>
        <taxon>Spermatophyta</taxon>
        <taxon>Magnoliopsida</taxon>
        <taxon>eudicotyledons</taxon>
        <taxon>Gunneridae</taxon>
        <taxon>Pentapetalae</taxon>
        <taxon>rosids</taxon>
        <taxon>malvids</taxon>
        <taxon>Myrtales</taxon>
        <taxon>Melastomataceae</taxon>
        <taxon>Melastomatoideae</taxon>
        <taxon>Melastomateae</taxon>
        <taxon>Melastoma</taxon>
    </lineage>
</organism>
<comment type="caution">
    <text evidence="1">The sequence shown here is derived from an EMBL/GenBank/DDBJ whole genome shotgun (WGS) entry which is preliminary data.</text>
</comment>
<evidence type="ECO:0000313" key="1">
    <source>
        <dbReference type="EMBL" id="KAI4386598.1"/>
    </source>
</evidence>
<reference evidence="2" key="1">
    <citation type="journal article" date="2023" name="Front. Plant Sci.">
        <title>Chromosomal-level genome assembly of Melastoma candidum provides insights into trichome evolution.</title>
        <authorList>
            <person name="Zhong Y."/>
            <person name="Wu W."/>
            <person name="Sun C."/>
            <person name="Zou P."/>
            <person name="Liu Y."/>
            <person name="Dai S."/>
            <person name="Zhou R."/>
        </authorList>
    </citation>
    <scope>NUCLEOTIDE SEQUENCE [LARGE SCALE GENOMIC DNA]</scope>
</reference>
<sequence length="203" mass="23289">MMFAPYSINFYDEEVITWVTDRPSMVRRWISSIKYIHRYRLRKLVVGLDVEWCPPHLSRDSQSPVATLQLCVGHRCLIFQILQADYIPSSLIRFLENGNYTFVGVGVRDDARRLSKDYGLQVSRMVDLRGLAVTRLGEPPLAEAGLKRLGVRVLGKELEKLKVISYSEWDKEVLSEAQIEYACLDAFVSFELGRVLRAASFGR</sequence>
<name>A0ACB9SAL6_9MYRT</name>
<evidence type="ECO:0000313" key="2">
    <source>
        <dbReference type="Proteomes" id="UP001057402"/>
    </source>
</evidence>
<protein>
    <submittedName>
        <fullName evidence="1">Uncharacterized protein</fullName>
    </submittedName>
</protein>
<keyword evidence="2" id="KW-1185">Reference proteome</keyword>
<gene>
    <name evidence="1" type="ORF">MLD38_004517</name>
</gene>
<accession>A0ACB9SAL6</accession>
<proteinExistence type="predicted"/>
<dbReference type="EMBL" id="CM042881">
    <property type="protein sequence ID" value="KAI4386598.1"/>
    <property type="molecule type" value="Genomic_DNA"/>
</dbReference>
<dbReference type="Proteomes" id="UP001057402">
    <property type="component" value="Chromosome 2"/>
</dbReference>